<comment type="caution">
    <text evidence="2">The sequence shown here is derived from an EMBL/GenBank/DDBJ whole genome shotgun (WGS) entry which is preliminary data.</text>
</comment>
<evidence type="ECO:0000313" key="2">
    <source>
        <dbReference type="EMBL" id="KAL3319524.1"/>
    </source>
</evidence>
<accession>A0ABD2QJ35</accession>
<name>A0ABD2QJ35_9PLAT</name>
<reference evidence="2 3" key="1">
    <citation type="submission" date="2024-11" db="EMBL/GenBank/DDBJ databases">
        <title>Adaptive evolution of stress response genes in parasites aligns with host niche diversity.</title>
        <authorList>
            <person name="Hahn C."/>
            <person name="Resl P."/>
        </authorList>
    </citation>
    <scope>NUCLEOTIDE SEQUENCE [LARGE SCALE GENOMIC DNA]</scope>
    <source>
        <strain evidence="2">EGGRZ-B1_66</strain>
        <tissue evidence="2">Body</tissue>
    </source>
</reference>
<feature type="compositionally biased region" description="Basic and acidic residues" evidence="1">
    <location>
        <begin position="51"/>
        <end position="60"/>
    </location>
</feature>
<feature type="compositionally biased region" description="Low complexity" evidence="1">
    <location>
        <begin position="63"/>
        <end position="79"/>
    </location>
</feature>
<dbReference type="EMBL" id="JBJKFK010000128">
    <property type="protein sequence ID" value="KAL3319524.1"/>
    <property type="molecule type" value="Genomic_DNA"/>
</dbReference>
<evidence type="ECO:0000256" key="1">
    <source>
        <dbReference type="SAM" id="MobiDB-lite"/>
    </source>
</evidence>
<organism evidence="2 3">
    <name type="scientific">Cichlidogyrus casuarinus</name>
    <dbReference type="NCBI Taxonomy" id="1844966"/>
    <lineage>
        <taxon>Eukaryota</taxon>
        <taxon>Metazoa</taxon>
        <taxon>Spiralia</taxon>
        <taxon>Lophotrochozoa</taxon>
        <taxon>Platyhelminthes</taxon>
        <taxon>Monogenea</taxon>
        <taxon>Monopisthocotylea</taxon>
        <taxon>Dactylogyridea</taxon>
        <taxon>Ancyrocephalidae</taxon>
        <taxon>Cichlidogyrus</taxon>
    </lineage>
</organism>
<protein>
    <submittedName>
        <fullName evidence="2">Uncharacterized protein</fullName>
    </submittedName>
</protein>
<feature type="region of interest" description="Disordered" evidence="1">
    <location>
        <begin position="51"/>
        <end position="79"/>
    </location>
</feature>
<dbReference type="AlphaFoldDB" id="A0ABD2QJ35"/>
<keyword evidence="3" id="KW-1185">Reference proteome</keyword>
<proteinExistence type="predicted"/>
<sequence length="79" mass="9155">MEATCEITDDLCIINIPSRVRSRSYESASLQGAHNYDHLHDNDHIYHHYHDTETHNDYDNYHPTTTTAPTTTTTTNNHQ</sequence>
<dbReference type="Proteomes" id="UP001626550">
    <property type="component" value="Unassembled WGS sequence"/>
</dbReference>
<gene>
    <name evidence="2" type="ORF">Ciccas_001800</name>
</gene>
<evidence type="ECO:0000313" key="3">
    <source>
        <dbReference type="Proteomes" id="UP001626550"/>
    </source>
</evidence>